<keyword evidence="6 8" id="KW-0472">Membrane</keyword>
<comment type="subcellular location">
    <subcellularLocation>
        <location evidence="1">Cell membrane</location>
        <topology evidence="1">Multi-pass membrane protein</topology>
    </subcellularLocation>
</comment>
<feature type="transmembrane region" description="Helical" evidence="8">
    <location>
        <begin position="117"/>
        <end position="139"/>
    </location>
</feature>
<dbReference type="PANTHER" id="PTHR22926:SF3">
    <property type="entry name" value="UNDECAPRENYL-PHOSPHATE ALPHA-N-ACETYLGLUCOSAMINYL 1-PHOSPHATE TRANSFERASE"/>
    <property type="match status" value="1"/>
</dbReference>
<dbReference type="KEGG" id="dfg:B0537_05140"/>
<proteinExistence type="predicted"/>
<dbReference type="OrthoDB" id="2679245at2"/>
<feature type="transmembrane region" description="Helical" evidence="8">
    <location>
        <begin position="145"/>
        <end position="162"/>
    </location>
</feature>
<dbReference type="AlphaFoldDB" id="A0A1S6IUU2"/>
<evidence type="ECO:0000256" key="5">
    <source>
        <dbReference type="ARBA" id="ARBA00022989"/>
    </source>
</evidence>
<reference evidence="9 10" key="1">
    <citation type="journal article" date="2016" name="Int. J. Syst. Evol. Microbiol.">
        <title>Desulfotomaculum ferrireducens sp. nov., a moderately thermophilic sulfate-reducing and dissimilatory Fe(III)-reducing bacterium isolated from compost.</title>
        <authorList>
            <person name="Yang G."/>
            <person name="Guo J."/>
            <person name="Zhuang L."/>
            <person name="Yuan Y."/>
            <person name="Zhou S."/>
        </authorList>
    </citation>
    <scope>NUCLEOTIDE SEQUENCE [LARGE SCALE GENOMIC DNA]</scope>
    <source>
        <strain evidence="9 10">GSS09</strain>
    </source>
</reference>
<evidence type="ECO:0000256" key="2">
    <source>
        <dbReference type="ARBA" id="ARBA00022475"/>
    </source>
</evidence>
<sequence length="277" mass="29727">MFPSLSWLMLLATLLAFGVAKFILQSVLQLIIEAGFVRPNFRGDQIPVGAGLLFFLSVLPAAVLLLAWQTGDYQRAGVIFLFVMGAMTLLGLVDDIFGSRAASGLKGHIKRMLQGELTTGGLKLLAGGFISLAVAIIISSDWLQALVNTLVIALSINAINLLDLRPGRAGKGFLFAGLLLFIAGWPSEHLAWLAITMGALLAYLPYDLKAKAMMGDTGSNALGATVGITAALVLPHPIKLGYLVFLIAFHILTEKYSLSKIIEKNKMLNYLDQLGRS</sequence>
<feature type="transmembrane region" description="Helical" evidence="8">
    <location>
        <begin position="76"/>
        <end position="97"/>
    </location>
</feature>
<organism evidence="9 10">
    <name type="scientific">Desulforamulus ferrireducens</name>
    <dbReference type="NCBI Taxonomy" id="1833852"/>
    <lineage>
        <taxon>Bacteria</taxon>
        <taxon>Bacillati</taxon>
        <taxon>Bacillota</taxon>
        <taxon>Clostridia</taxon>
        <taxon>Eubacteriales</taxon>
        <taxon>Peptococcaceae</taxon>
        <taxon>Desulforamulus</taxon>
    </lineage>
</organism>
<feature type="transmembrane region" description="Helical" evidence="8">
    <location>
        <begin position="45"/>
        <end position="70"/>
    </location>
</feature>
<keyword evidence="10" id="KW-1185">Reference proteome</keyword>
<evidence type="ECO:0000256" key="7">
    <source>
        <dbReference type="PIRSR" id="PIRSR600715-1"/>
    </source>
</evidence>
<name>A0A1S6IUU2_9FIRM</name>
<keyword evidence="7" id="KW-0479">Metal-binding</keyword>
<evidence type="ECO:0000313" key="10">
    <source>
        <dbReference type="Proteomes" id="UP000189464"/>
    </source>
</evidence>
<protein>
    <recommendedName>
        <fullName evidence="11">UDP-N-acetylmuramyl pentapeptide phosphotransferase/UDP-N-acetylglucosamine-1-phosphate transferase</fullName>
    </recommendedName>
</protein>
<dbReference type="GO" id="GO:0046872">
    <property type="term" value="F:metal ion binding"/>
    <property type="evidence" value="ECO:0007669"/>
    <property type="project" value="UniProtKB-KW"/>
</dbReference>
<evidence type="ECO:0000256" key="8">
    <source>
        <dbReference type="SAM" id="Phobius"/>
    </source>
</evidence>
<dbReference type="GO" id="GO:0071555">
    <property type="term" value="P:cell wall organization"/>
    <property type="evidence" value="ECO:0007669"/>
    <property type="project" value="TreeGrafter"/>
</dbReference>
<gene>
    <name evidence="9" type="ORF">B0537_05140</name>
</gene>
<feature type="binding site" evidence="7">
    <location>
        <position position="160"/>
    </location>
    <ligand>
        <name>Mg(2+)</name>
        <dbReference type="ChEBI" id="CHEBI:18420"/>
    </ligand>
</feature>
<comment type="cofactor">
    <cofactor evidence="7">
        <name>Mg(2+)</name>
        <dbReference type="ChEBI" id="CHEBI:18420"/>
    </cofactor>
</comment>
<keyword evidence="2" id="KW-1003">Cell membrane</keyword>
<dbReference type="EMBL" id="CP019698">
    <property type="protein sequence ID" value="AQS58524.1"/>
    <property type="molecule type" value="Genomic_DNA"/>
</dbReference>
<dbReference type="STRING" id="1833852.B0537_05140"/>
<dbReference type="Pfam" id="PF00953">
    <property type="entry name" value="Glycos_transf_4"/>
    <property type="match status" value="1"/>
</dbReference>
<dbReference type="GO" id="GO:0044038">
    <property type="term" value="P:cell wall macromolecule biosynthetic process"/>
    <property type="evidence" value="ECO:0007669"/>
    <property type="project" value="TreeGrafter"/>
</dbReference>
<evidence type="ECO:0000256" key="4">
    <source>
        <dbReference type="ARBA" id="ARBA00022692"/>
    </source>
</evidence>
<dbReference type="Proteomes" id="UP000189464">
    <property type="component" value="Chromosome"/>
</dbReference>
<evidence type="ECO:0000256" key="3">
    <source>
        <dbReference type="ARBA" id="ARBA00022679"/>
    </source>
</evidence>
<dbReference type="GO" id="GO:0005886">
    <property type="term" value="C:plasma membrane"/>
    <property type="evidence" value="ECO:0007669"/>
    <property type="project" value="UniProtKB-SubCell"/>
</dbReference>
<evidence type="ECO:0008006" key="11">
    <source>
        <dbReference type="Google" id="ProtNLM"/>
    </source>
</evidence>
<keyword evidence="4 8" id="KW-0812">Transmembrane</keyword>
<keyword evidence="3" id="KW-0808">Transferase</keyword>
<dbReference type="GO" id="GO:0016780">
    <property type="term" value="F:phosphotransferase activity, for other substituted phosphate groups"/>
    <property type="evidence" value="ECO:0007669"/>
    <property type="project" value="InterPro"/>
</dbReference>
<evidence type="ECO:0000256" key="1">
    <source>
        <dbReference type="ARBA" id="ARBA00004651"/>
    </source>
</evidence>
<feature type="binding site" evidence="7">
    <location>
        <position position="216"/>
    </location>
    <ligand>
        <name>Mg(2+)</name>
        <dbReference type="ChEBI" id="CHEBI:18420"/>
    </ligand>
</feature>
<keyword evidence="5 8" id="KW-1133">Transmembrane helix</keyword>
<dbReference type="InterPro" id="IPR000715">
    <property type="entry name" value="Glycosyl_transferase_4"/>
</dbReference>
<dbReference type="PANTHER" id="PTHR22926">
    <property type="entry name" value="PHOSPHO-N-ACETYLMURAMOYL-PENTAPEPTIDE-TRANSFERASE"/>
    <property type="match status" value="1"/>
</dbReference>
<feature type="transmembrane region" description="Helical" evidence="8">
    <location>
        <begin position="169"/>
        <end position="185"/>
    </location>
</feature>
<evidence type="ECO:0000313" key="9">
    <source>
        <dbReference type="EMBL" id="AQS58524.1"/>
    </source>
</evidence>
<keyword evidence="7" id="KW-0460">Magnesium</keyword>
<accession>A0A1S6IUU2</accession>
<feature type="transmembrane region" description="Helical" evidence="8">
    <location>
        <begin position="6"/>
        <end position="24"/>
    </location>
</feature>
<evidence type="ECO:0000256" key="6">
    <source>
        <dbReference type="ARBA" id="ARBA00023136"/>
    </source>
</evidence>